<name>A0A8X8FS89_9GAMM</name>
<proteinExistence type="predicted"/>
<evidence type="ECO:0000256" key="1">
    <source>
        <dbReference type="SAM" id="Phobius"/>
    </source>
</evidence>
<sequence length="47" mass="5257">MARRLEAAVMLVIVLNVLVLMLDSVADIHRPHGRLLSIVFIAVEHPK</sequence>
<dbReference type="AlphaFoldDB" id="A0A8X8FS89"/>
<keyword evidence="1" id="KW-0472">Membrane</keyword>
<evidence type="ECO:0000313" key="2">
    <source>
        <dbReference type="EMBL" id="MBD7952821.1"/>
    </source>
</evidence>
<keyword evidence="1" id="KW-0812">Transmembrane</keyword>
<keyword evidence="1" id="KW-1133">Transmembrane helix</keyword>
<protein>
    <submittedName>
        <fullName evidence="2">Uncharacterized protein</fullName>
    </submittedName>
</protein>
<keyword evidence="3" id="KW-1185">Reference proteome</keyword>
<dbReference type="Proteomes" id="UP000636938">
    <property type="component" value="Unassembled WGS sequence"/>
</dbReference>
<feature type="transmembrane region" description="Helical" evidence="1">
    <location>
        <begin position="7"/>
        <end position="26"/>
    </location>
</feature>
<reference evidence="2 3" key="1">
    <citation type="submission" date="2020-08" db="EMBL/GenBank/DDBJ databases">
        <title>A Genomic Blueprint of the Chicken Gut Microbiome.</title>
        <authorList>
            <person name="Gilroy R."/>
            <person name="Ravi A."/>
            <person name="Getino M."/>
            <person name="Pursley I."/>
            <person name="Horton D.L."/>
            <person name="Alikhan N.-F."/>
            <person name="Baker D."/>
            <person name="Gharbi K."/>
            <person name="Hall N."/>
            <person name="Watson M."/>
            <person name="Adriaenssens E.M."/>
            <person name="Foster-Nyarko E."/>
            <person name="Jarju S."/>
            <person name="Secka A."/>
            <person name="Antonio M."/>
            <person name="Oren A."/>
            <person name="Chaudhuri R."/>
            <person name="La Ragione R.M."/>
            <person name="Hildebrand F."/>
            <person name="Pallen M.J."/>
        </authorList>
    </citation>
    <scope>NUCLEOTIDE SEQUENCE [LARGE SCALE GENOMIC DNA]</scope>
    <source>
        <strain evidence="2 3">Sa5BUN4</strain>
    </source>
</reference>
<comment type="caution">
    <text evidence="2">The sequence shown here is derived from an EMBL/GenBank/DDBJ whole genome shotgun (WGS) entry which is preliminary data.</text>
</comment>
<dbReference type="RefSeq" id="WP_191768378.1">
    <property type="nucleotide sequence ID" value="NZ_JACSQS010000001.1"/>
</dbReference>
<gene>
    <name evidence="2" type="ORF">H9654_01280</name>
</gene>
<accession>A0A8X8FS89</accession>
<organism evidence="2 3">
    <name type="scientific">Stenotrophomonas lacuserhaii</name>
    <dbReference type="NCBI Taxonomy" id="2760084"/>
    <lineage>
        <taxon>Bacteria</taxon>
        <taxon>Pseudomonadati</taxon>
        <taxon>Pseudomonadota</taxon>
        <taxon>Gammaproteobacteria</taxon>
        <taxon>Lysobacterales</taxon>
        <taxon>Lysobacteraceae</taxon>
        <taxon>Stenotrophomonas</taxon>
    </lineage>
</organism>
<evidence type="ECO:0000313" key="3">
    <source>
        <dbReference type="Proteomes" id="UP000636938"/>
    </source>
</evidence>
<dbReference type="EMBL" id="JACSQS010000001">
    <property type="protein sequence ID" value="MBD7952821.1"/>
    <property type="molecule type" value="Genomic_DNA"/>
</dbReference>